<dbReference type="Gene3D" id="3.90.700.10">
    <property type="entry name" value="Succinate dehydrogenase/fumarate reductase flavoprotein, catalytic domain"/>
    <property type="match status" value="1"/>
</dbReference>
<proteinExistence type="predicted"/>
<dbReference type="PRINTS" id="PR00411">
    <property type="entry name" value="PNDRDTASEI"/>
</dbReference>
<sequence length="546" mass="59935">MSGYPMMMQESIKKLEQTRSFRLSQEIPRMPFAEREALLHEWHPDYRPDSIKEVRIGPNKGEKLTNKLVDLLEGRSCVDPDQVNLNQIDYDVDILVIGAGGGGVSAALIAQEKGARVLMATKLRIGDSNTVMAEGGIAAATQANDSLDRHFLDTMGGGRFKNKRDVVSTLVHDAPLMVEWLKDLGCMFDTKDNGDFVVSFAGGHQRRRVHSCKDLSGLEFMRVIRDEFRNQKIPLLEYTPAVELLLDEEGKCTGALLQNMETGEYLVVKAKAVILATGGIGRLHPCDFPTTNHYGATADGLVIAYRAGANLLHMGNIQFHPTGAMWPEQMLGQLITEACRGNGAQLVNVKGERFINELETRDTVSSGILREVQGRGNGIPTPTGRAGIWLDTPLINIRGDAGKLDRMFAGIVHRFHEYGINVREEPILIFPTQHYQNGGVEIDPEARTKVPGLYAAGECSGGVQGINRLGGNSLLDIFVFGHRSAHSAVTYIKSAQVGAPSLQHVKKYHQQLKDLGIHNGLISPILLPDYTREEVKVRSANGASMN</sequence>
<dbReference type="InterPro" id="IPR027477">
    <property type="entry name" value="Succ_DH/fumarate_Rdtase_cat_sf"/>
</dbReference>
<evidence type="ECO:0000256" key="1">
    <source>
        <dbReference type="ARBA" id="ARBA00022630"/>
    </source>
</evidence>
<dbReference type="PRINTS" id="PR00368">
    <property type="entry name" value="FADPNR"/>
</dbReference>
<dbReference type="RefSeq" id="WP_148134371.1">
    <property type="nucleotide sequence ID" value="NZ_CP017634.1"/>
</dbReference>
<gene>
    <name evidence="5" type="ORF">DCMF_10385</name>
</gene>
<dbReference type="Proteomes" id="UP000323521">
    <property type="component" value="Chromosome"/>
</dbReference>
<dbReference type="Gene3D" id="3.50.50.60">
    <property type="entry name" value="FAD/NAD(P)-binding domain"/>
    <property type="match status" value="1"/>
</dbReference>
<dbReference type="AlphaFoldDB" id="A0A3G1KRL4"/>
<evidence type="ECO:0000313" key="6">
    <source>
        <dbReference type="Proteomes" id="UP000323521"/>
    </source>
</evidence>
<dbReference type="SUPFAM" id="SSF56425">
    <property type="entry name" value="Succinate dehydrogenase/fumarate reductase flavoprotein, catalytic domain"/>
    <property type="match status" value="1"/>
</dbReference>
<feature type="domain" description="FAD-dependent oxidoreductase 2 FAD-binding" evidence="4">
    <location>
        <begin position="93"/>
        <end position="474"/>
    </location>
</feature>
<dbReference type="PANTHER" id="PTHR11632">
    <property type="entry name" value="SUCCINATE DEHYDROGENASE 2 FLAVOPROTEIN SUBUNIT"/>
    <property type="match status" value="1"/>
</dbReference>
<protein>
    <submittedName>
        <fullName evidence="5">Succinate dehydrogenase/fumarate reductase flavoprotein subunit</fullName>
    </submittedName>
</protein>
<name>A0A3G1KRL4_FORW1</name>
<dbReference type="OrthoDB" id="9806724at2"/>
<dbReference type="GO" id="GO:0033765">
    <property type="term" value="F:steroid dehydrogenase activity, acting on the CH-CH group of donors"/>
    <property type="evidence" value="ECO:0007669"/>
    <property type="project" value="UniProtKB-ARBA"/>
</dbReference>
<dbReference type="PANTHER" id="PTHR11632:SF51">
    <property type="entry name" value="SUCCINATE DEHYDROGENASE [UBIQUINONE] FLAVOPROTEIN SUBUNIT, MITOCHONDRIAL"/>
    <property type="match status" value="1"/>
</dbReference>
<dbReference type="InterPro" id="IPR030664">
    <property type="entry name" value="SdhA/FrdA/AprA"/>
</dbReference>
<evidence type="ECO:0000256" key="3">
    <source>
        <dbReference type="PIRSR" id="PIRSR630664-50"/>
    </source>
</evidence>
<feature type="active site" description="Proton acceptor" evidence="3">
    <location>
        <position position="370"/>
    </location>
</feature>
<keyword evidence="2" id="KW-0560">Oxidoreductase</keyword>
<dbReference type="KEGG" id="fwa:DCMF_10385"/>
<evidence type="ECO:0000313" key="5">
    <source>
        <dbReference type="EMBL" id="ATW25123.1"/>
    </source>
</evidence>
<keyword evidence="6" id="KW-1185">Reference proteome</keyword>
<accession>A0A3G1KRL4</accession>
<dbReference type="SUPFAM" id="SSF51905">
    <property type="entry name" value="FAD/NAD(P)-binding domain"/>
    <property type="match status" value="1"/>
</dbReference>
<organism evidence="5 6">
    <name type="scientific">Formimonas warabiya</name>
    <dbReference type="NCBI Taxonomy" id="1761012"/>
    <lineage>
        <taxon>Bacteria</taxon>
        <taxon>Bacillati</taxon>
        <taxon>Bacillota</taxon>
        <taxon>Clostridia</taxon>
        <taxon>Eubacteriales</taxon>
        <taxon>Peptococcaceae</taxon>
        <taxon>Candidatus Formimonas</taxon>
    </lineage>
</organism>
<evidence type="ECO:0000259" key="4">
    <source>
        <dbReference type="Pfam" id="PF00890"/>
    </source>
</evidence>
<dbReference type="InterPro" id="IPR036188">
    <property type="entry name" value="FAD/NAD-bd_sf"/>
</dbReference>
<reference evidence="5 6" key="1">
    <citation type="submission" date="2016-10" db="EMBL/GenBank/DDBJ databases">
        <title>Complete Genome Sequence of Peptococcaceae strain DCMF.</title>
        <authorList>
            <person name="Edwards R.J."/>
            <person name="Holland S.I."/>
            <person name="Deshpande N.P."/>
            <person name="Wong Y.K."/>
            <person name="Ertan H."/>
            <person name="Manefield M."/>
            <person name="Russell T.L."/>
            <person name="Lee M.J."/>
        </authorList>
    </citation>
    <scope>NUCLEOTIDE SEQUENCE [LARGE SCALE GENOMIC DNA]</scope>
    <source>
        <strain evidence="5 6">DCMF</strain>
    </source>
</reference>
<dbReference type="InterPro" id="IPR003953">
    <property type="entry name" value="FAD-dep_OxRdtase_2_FAD-bd"/>
</dbReference>
<dbReference type="Pfam" id="PF00890">
    <property type="entry name" value="FAD_binding_2"/>
    <property type="match status" value="1"/>
</dbReference>
<keyword evidence="1" id="KW-0285">Flavoprotein</keyword>
<dbReference type="EMBL" id="CP017634">
    <property type="protein sequence ID" value="ATW25123.1"/>
    <property type="molecule type" value="Genomic_DNA"/>
</dbReference>
<evidence type="ECO:0000256" key="2">
    <source>
        <dbReference type="ARBA" id="ARBA00023002"/>
    </source>
</evidence>